<accession>A0A382KYY2</accession>
<dbReference type="AlphaFoldDB" id="A0A382KYY2"/>
<gene>
    <name evidence="7" type="ORF">METZ01_LOCUS282383</name>
</gene>
<dbReference type="GO" id="GO:0030170">
    <property type="term" value="F:pyridoxal phosphate binding"/>
    <property type="evidence" value="ECO:0007669"/>
    <property type="project" value="InterPro"/>
</dbReference>
<dbReference type="PANTHER" id="PTHR46383:SF1">
    <property type="entry name" value="ASPARTATE AMINOTRANSFERASE"/>
    <property type="match status" value="1"/>
</dbReference>
<dbReference type="InterPro" id="IPR015421">
    <property type="entry name" value="PyrdxlP-dep_Trfase_major"/>
</dbReference>
<dbReference type="InterPro" id="IPR004839">
    <property type="entry name" value="Aminotransferase_I/II_large"/>
</dbReference>
<evidence type="ECO:0000256" key="1">
    <source>
        <dbReference type="ARBA" id="ARBA00001933"/>
    </source>
</evidence>
<evidence type="ECO:0000256" key="4">
    <source>
        <dbReference type="ARBA" id="ARBA00022679"/>
    </source>
</evidence>
<dbReference type="Gene3D" id="3.40.640.10">
    <property type="entry name" value="Type I PLP-dependent aspartate aminotransferase-like (Major domain)"/>
    <property type="match status" value="1"/>
</dbReference>
<dbReference type="GO" id="GO:0006520">
    <property type="term" value="P:amino acid metabolic process"/>
    <property type="evidence" value="ECO:0007669"/>
    <property type="project" value="InterPro"/>
</dbReference>
<dbReference type="InterPro" id="IPR015422">
    <property type="entry name" value="PyrdxlP-dep_Trfase_small"/>
</dbReference>
<comment type="similarity">
    <text evidence="2">Belongs to the class-I pyridoxal-phosphate-dependent aminotransferase family.</text>
</comment>
<dbReference type="PANTHER" id="PTHR46383">
    <property type="entry name" value="ASPARTATE AMINOTRANSFERASE"/>
    <property type="match status" value="1"/>
</dbReference>
<sequence length="92" mass="9992">MAITAKAAALRREGVDVIPLSAGEPDFDTPQNIKDAGIRAIEEGFTKYTSPPSGIPELKEAVIERFRLDHRLDYGMDEVVVNNGAKHCLALA</sequence>
<evidence type="ECO:0000313" key="7">
    <source>
        <dbReference type="EMBL" id="SVC29529.1"/>
    </source>
</evidence>
<evidence type="ECO:0000256" key="3">
    <source>
        <dbReference type="ARBA" id="ARBA00022576"/>
    </source>
</evidence>
<dbReference type="SUPFAM" id="SSF53383">
    <property type="entry name" value="PLP-dependent transferases"/>
    <property type="match status" value="1"/>
</dbReference>
<reference evidence="7" key="1">
    <citation type="submission" date="2018-05" db="EMBL/GenBank/DDBJ databases">
        <authorList>
            <person name="Lanie J.A."/>
            <person name="Ng W.-L."/>
            <person name="Kazmierczak K.M."/>
            <person name="Andrzejewski T.M."/>
            <person name="Davidsen T.M."/>
            <person name="Wayne K.J."/>
            <person name="Tettelin H."/>
            <person name="Glass J.I."/>
            <person name="Rusch D."/>
            <person name="Podicherti R."/>
            <person name="Tsui H.-C.T."/>
            <person name="Winkler M.E."/>
        </authorList>
    </citation>
    <scope>NUCLEOTIDE SEQUENCE</scope>
</reference>
<dbReference type="GO" id="GO:0008483">
    <property type="term" value="F:transaminase activity"/>
    <property type="evidence" value="ECO:0007669"/>
    <property type="project" value="UniProtKB-KW"/>
</dbReference>
<name>A0A382KYY2_9ZZZZ</name>
<protein>
    <recommendedName>
        <fullName evidence="6">Aminotransferase class I/classII large domain-containing protein</fullName>
    </recommendedName>
</protein>
<feature type="domain" description="Aminotransferase class I/classII large" evidence="6">
    <location>
        <begin position="16"/>
        <end position="91"/>
    </location>
</feature>
<keyword evidence="4" id="KW-0808">Transferase</keyword>
<keyword evidence="5" id="KW-0663">Pyridoxal phosphate</keyword>
<dbReference type="EMBL" id="UINC01083638">
    <property type="protein sequence ID" value="SVC29529.1"/>
    <property type="molecule type" value="Genomic_DNA"/>
</dbReference>
<organism evidence="7">
    <name type="scientific">marine metagenome</name>
    <dbReference type="NCBI Taxonomy" id="408172"/>
    <lineage>
        <taxon>unclassified sequences</taxon>
        <taxon>metagenomes</taxon>
        <taxon>ecological metagenomes</taxon>
    </lineage>
</organism>
<dbReference type="Pfam" id="PF00155">
    <property type="entry name" value="Aminotran_1_2"/>
    <property type="match status" value="1"/>
</dbReference>
<proteinExistence type="inferred from homology"/>
<comment type="cofactor">
    <cofactor evidence="1">
        <name>pyridoxal 5'-phosphate</name>
        <dbReference type="ChEBI" id="CHEBI:597326"/>
    </cofactor>
</comment>
<evidence type="ECO:0000256" key="2">
    <source>
        <dbReference type="ARBA" id="ARBA00007441"/>
    </source>
</evidence>
<dbReference type="InterPro" id="IPR015424">
    <property type="entry name" value="PyrdxlP-dep_Trfase"/>
</dbReference>
<keyword evidence="3" id="KW-0032">Aminotransferase</keyword>
<dbReference type="InterPro" id="IPR050596">
    <property type="entry name" value="AspAT/PAT-like"/>
</dbReference>
<evidence type="ECO:0000256" key="5">
    <source>
        <dbReference type="ARBA" id="ARBA00022898"/>
    </source>
</evidence>
<feature type="non-terminal residue" evidence="7">
    <location>
        <position position="92"/>
    </location>
</feature>
<dbReference type="Gene3D" id="3.90.1150.10">
    <property type="entry name" value="Aspartate Aminotransferase, domain 1"/>
    <property type="match status" value="1"/>
</dbReference>
<evidence type="ECO:0000259" key="6">
    <source>
        <dbReference type="Pfam" id="PF00155"/>
    </source>
</evidence>